<keyword evidence="4" id="KW-0812">Transmembrane</keyword>
<comment type="similarity">
    <text evidence="2">Belongs to the PC-esterase family. TBL subfamily.</text>
</comment>
<dbReference type="GO" id="GO:0005794">
    <property type="term" value="C:Golgi apparatus"/>
    <property type="evidence" value="ECO:0000318"/>
    <property type="project" value="GO_Central"/>
</dbReference>
<keyword evidence="3" id="KW-0808">Transferase</keyword>
<evidence type="ECO:0000256" key="8">
    <source>
        <dbReference type="ARBA" id="ARBA00023136"/>
    </source>
</evidence>
<keyword evidence="7" id="KW-0333">Golgi apparatus</keyword>
<feature type="compositionally biased region" description="Polar residues" evidence="9">
    <location>
        <begin position="240"/>
        <end position="257"/>
    </location>
</feature>
<dbReference type="OMA" id="TWYETEE"/>
<dbReference type="PANTHER" id="PTHR32285">
    <property type="entry name" value="PROTEIN TRICHOME BIREFRINGENCE-LIKE 9-RELATED"/>
    <property type="match status" value="1"/>
</dbReference>
<accession>C5YBW8</accession>
<feature type="domain" description="Trichome birefringence-like N-terminal" evidence="11">
    <location>
        <begin position="370"/>
        <end position="422"/>
    </location>
</feature>
<dbReference type="Pfam" id="PF14416">
    <property type="entry name" value="PMR5N"/>
    <property type="match status" value="1"/>
</dbReference>
<evidence type="ECO:0000313" key="12">
    <source>
        <dbReference type="EMBL" id="EES12472.1"/>
    </source>
</evidence>
<feature type="domain" description="Trichome birefringence-like C-terminal" evidence="10">
    <location>
        <begin position="423"/>
        <end position="708"/>
    </location>
</feature>
<dbReference type="GO" id="GO:1990538">
    <property type="term" value="F:xylan O-acetyltransferase activity"/>
    <property type="evidence" value="ECO:0007669"/>
    <property type="project" value="UniProtKB-ARBA"/>
</dbReference>
<dbReference type="InterPro" id="IPR026057">
    <property type="entry name" value="TBL_C"/>
</dbReference>
<organism evidence="12 13">
    <name type="scientific">Sorghum bicolor</name>
    <name type="common">Sorghum</name>
    <name type="synonym">Sorghum vulgare</name>
    <dbReference type="NCBI Taxonomy" id="4558"/>
    <lineage>
        <taxon>Eukaryota</taxon>
        <taxon>Viridiplantae</taxon>
        <taxon>Streptophyta</taxon>
        <taxon>Embryophyta</taxon>
        <taxon>Tracheophyta</taxon>
        <taxon>Spermatophyta</taxon>
        <taxon>Magnoliopsida</taxon>
        <taxon>Liliopsida</taxon>
        <taxon>Poales</taxon>
        <taxon>Poaceae</taxon>
        <taxon>PACMAD clade</taxon>
        <taxon>Panicoideae</taxon>
        <taxon>Andropogonodae</taxon>
        <taxon>Andropogoneae</taxon>
        <taxon>Sorghinae</taxon>
        <taxon>Sorghum</taxon>
    </lineage>
</organism>
<reference evidence="12 13" key="1">
    <citation type="journal article" date="2009" name="Nature">
        <title>The Sorghum bicolor genome and the diversification of grasses.</title>
        <authorList>
            <person name="Paterson A.H."/>
            <person name="Bowers J.E."/>
            <person name="Bruggmann R."/>
            <person name="Dubchak I."/>
            <person name="Grimwood J."/>
            <person name="Gundlach H."/>
            <person name="Haberer G."/>
            <person name="Hellsten U."/>
            <person name="Mitros T."/>
            <person name="Poliakov A."/>
            <person name="Schmutz J."/>
            <person name="Spannagl M."/>
            <person name="Tang H."/>
            <person name="Wang X."/>
            <person name="Wicker T."/>
            <person name="Bharti A.K."/>
            <person name="Chapman J."/>
            <person name="Feltus F.A."/>
            <person name="Gowik U."/>
            <person name="Grigoriev I.V."/>
            <person name="Lyons E."/>
            <person name="Maher C.A."/>
            <person name="Martis M."/>
            <person name="Narechania A."/>
            <person name="Otillar R.P."/>
            <person name="Penning B.W."/>
            <person name="Salamov A.A."/>
            <person name="Wang Y."/>
            <person name="Zhang L."/>
            <person name="Carpita N.C."/>
            <person name="Freeling M."/>
            <person name="Gingle A.R."/>
            <person name="Hash C.T."/>
            <person name="Keller B."/>
            <person name="Klein P."/>
            <person name="Kresovich S."/>
            <person name="McCann M.C."/>
            <person name="Ming R."/>
            <person name="Peterson D.G."/>
            <person name="Mehboob-ur-Rahman"/>
            <person name="Ware D."/>
            <person name="Westhoff P."/>
            <person name="Mayer K.F."/>
            <person name="Messing J."/>
            <person name="Rokhsar D.S."/>
        </authorList>
    </citation>
    <scope>NUCLEOTIDE SEQUENCE [LARGE SCALE GENOMIC DNA]</scope>
    <source>
        <strain evidence="13">cv. BTx623</strain>
    </source>
</reference>
<dbReference type="PANTHER" id="PTHR32285:SF208">
    <property type="entry name" value="PROTEIN TRICHOME BIREFRINGENCE-LIKE 2"/>
    <property type="match status" value="1"/>
</dbReference>
<name>C5YBW8_SORBI</name>
<protein>
    <submittedName>
        <fullName evidence="12">Uncharacterized protein</fullName>
    </submittedName>
</protein>
<dbReference type="EMBL" id="CM000765">
    <property type="protein sequence ID" value="EES12472.1"/>
    <property type="molecule type" value="Genomic_DNA"/>
</dbReference>
<proteinExistence type="inferred from homology"/>
<keyword evidence="8" id="KW-0472">Membrane</keyword>
<dbReference type="HOGENOM" id="CLU_020953_5_0_1"/>
<gene>
    <name evidence="12" type="ORF">SORBI_3006G141400</name>
</gene>
<keyword evidence="6" id="KW-1133">Transmembrane helix</keyword>
<evidence type="ECO:0000259" key="10">
    <source>
        <dbReference type="Pfam" id="PF13839"/>
    </source>
</evidence>
<evidence type="ECO:0000313" key="13">
    <source>
        <dbReference type="Proteomes" id="UP000000768"/>
    </source>
</evidence>
<dbReference type="KEGG" id="sbi:8075908"/>
<feature type="compositionally biased region" description="Low complexity" evidence="9">
    <location>
        <begin position="105"/>
        <end position="121"/>
    </location>
</feature>
<feature type="region of interest" description="Disordered" evidence="9">
    <location>
        <begin position="274"/>
        <end position="302"/>
    </location>
</feature>
<reference evidence="13" key="2">
    <citation type="journal article" date="2018" name="Plant J.">
        <title>The Sorghum bicolor reference genome: improved assembly, gene annotations, a transcriptome atlas, and signatures of genome organization.</title>
        <authorList>
            <person name="McCormick R.F."/>
            <person name="Truong S.K."/>
            <person name="Sreedasyam A."/>
            <person name="Jenkins J."/>
            <person name="Shu S."/>
            <person name="Sims D."/>
            <person name="Kennedy M."/>
            <person name="Amirebrahimi M."/>
            <person name="Weers B.D."/>
            <person name="McKinley B."/>
            <person name="Mattison A."/>
            <person name="Morishige D.T."/>
            <person name="Grimwood J."/>
            <person name="Schmutz J."/>
            <person name="Mullet J.E."/>
        </authorList>
    </citation>
    <scope>NUCLEOTIDE SEQUENCE [LARGE SCALE GENOMIC DNA]</scope>
    <source>
        <strain evidence="13">cv. BTx623</strain>
    </source>
</reference>
<dbReference type="GO" id="GO:0000139">
    <property type="term" value="C:Golgi membrane"/>
    <property type="evidence" value="ECO:0007669"/>
    <property type="project" value="UniProtKB-SubCell"/>
</dbReference>
<dbReference type="OrthoDB" id="630188at2759"/>
<feature type="compositionally biased region" description="Basic residues" evidence="9">
    <location>
        <begin position="286"/>
        <end position="302"/>
    </location>
</feature>
<keyword evidence="13" id="KW-1185">Reference proteome</keyword>
<feature type="region of interest" description="Disordered" evidence="9">
    <location>
        <begin position="240"/>
        <end position="261"/>
    </location>
</feature>
<dbReference type="Gramene" id="EES12472">
    <property type="protein sequence ID" value="EES12472"/>
    <property type="gene ID" value="SORBI_3006G141400"/>
</dbReference>
<comment type="subcellular location">
    <subcellularLocation>
        <location evidence="1">Golgi apparatus membrane</location>
        <topology evidence="1">Single-pass type II membrane protein</topology>
    </subcellularLocation>
</comment>
<evidence type="ECO:0000256" key="4">
    <source>
        <dbReference type="ARBA" id="ARBA00022692"/>
    </source>
</evidence>
<dbReference type="FunCoup" id="C5YBW8">
    <property type="interactions" value="744"/>
</dbReference>
<dbReference type="eggNOG" id="ENOG502QVBN">
    <property type="taxonomic scope" value="Eukaryota"/>
</dbReference>
<dbReference type="InParanoid" id="C5YBW8"/>
<keyword evidence="5" id="KW-0735">Signal-anchor</keyword>
<evidence type="ECO:0000259" key="11">
    <source>
        <dbReference type="Pfam" id="PF14416"/>
    </source>
</evidence>
<dbReference type="InterPro" id="IPR029962">
    <property type="entry name" value="TBL"/>
</dbReference>
<evidence type="ECO:0000256" key="6">
    <source>
        <dbReference type="ARBA" id="ARBA00022989"/>
    </source>
</evidence>
<evidence type="ECO:0000256" key="9">
    <source>
        <dbReference type="SAM" id="MobiDB-lite"/>
    </source>
</evidence>
<evidence type="ECO:0000256" key="5">
    <source>
        <dbReference type="ARBA" id="ARBA00022968"/>
    </source>
</evidence>
<dbReference type="InterPro" id="IPR025846">
    <property type="entry name" value="TBL_N"/>
</dbReference>
<dbReference type="STRING" id="4558.C5YBW8"/>
<feature type="region of interest" description="Disordered" evidence="9">
    <location>
        <begin position="105"/>
        <end position="203"/>
    </location>
</feature>
<evidence type="ECO:0000256" key="2">
    <source>
        <dbReference type="ARBA" id="ARBA00007727"/>
    </source>
</evidence>
<evidence type="ECO:0000256" key="7">
    <source>
        <dbReference type="ARBA" id="ARBA00023034"/>
    </source>
</evidence>
<evidence type="ECO:0000256" key="1">
    <source>
        <dbReference type="ARBA" id="ARBA00004323"/>
    </source>
</evidence>
<dbReference type="Proteomes" id="UP000000768">
    <property type="component" value="Chromosome 6"/>
</dbReference>
<evidence type="ECO:0000256" key="3">
    <source>
        <dbReference type="ARBA" id="ARBA00022679"/>
    </source>
</evidence>
<dbReference type="Pfam" id="PF13839">
    <property type="entry name" value="PC-Esterase"/>
    <property type="match status" value="1"/>
</dbReference>
<dbReference type="GO" id="GO:0016413">
    <property type="term" value="F:O-acetyltransferase activity"/>
    <property type="evidence" value="ECO:0000318"/>
    <property type="project" value="GO_Central"/>
</dbReference>
<dbReference type="AlphaFoldDB" id="C5YBW8"/>
<sequence length="720" mass="79484">MAGWRKAWLSVLDRAAAAGGGGSTGSLQAHLQGLLHFPSFLVLASYKRGGTYGSGHVSGKAVAACFSVALALAFFYASVTGSLPSPAAASSSSALLLPWLSSNSYSSSPTSPKKSLPTTVTAGGAADHRTDARNATVVSRRVQTGAVGDSSGSEVGLGQETSAPRHTGGGSAQGLPVPDAGNATVGSDAEPTSNSNRTREDELQVETAMPMLQWQRTDGANRPFHDTVVVGAAAGQQAATNTDDVATGNSRYTGTSEETTKSAAAGYVQSLARRAALPSRSERKAERRRRRRAVRHRHPRRRKEIMLSAQDLAVAAERSHEEMAGVKTSFAVGPGNDVVGVNASTGGVVGAGNNRVVWTSGVQDLVSFAKCDVFSGRWVRDESYGFYPPKSCALIDDDFNCHKNGRPDSDFLRWRWQPHGCDIPRLNAAEFLERLRGQRIIFVGDSLNRNMWESLVCILRHGVRDKRNVYEASGKNQFKTRGYYSFKFREYNCSVDFIRSIFLVRQMIREGRNGTEDAKLKLDELDATTPAYRTADIIVFNTGHWWTHYKTSRGLNYYQEGNHVYPSLDVLDAYKRALVTWARWVDKNIDPRRTQVVFRGYSLSHFRGGQWNSGGRCHTETEPILNQTYLTEYPEKMVILEQVLRQMKTPVIYLNISALTDYRKDGHPSVYRVRYDTEEERMAMVKRQDCSHWCLPGVPDTWNQLLYASLLQAGKGSWKL</sequence>